<feature type="domain" description="Ubiquitin-like" evidence="1">
    <location>
        <begin position="20"/>
        <end position="93"/>
    </location>
</feature>
<reference evidence="2" key="1">
    <citation type="submission" date="2022-10" db="EMBL/GenBank/DDBJ databases">
        <authorList>
            <person name="Chen Y."/>
            <person name="Dougan E. K."/>
            <person name="Chan C."/>
            <person name="Rhodes N."/>
            <person name="Thang M."/>
        </authorList>
    </citation>
    <scope>NUCLEOTIDE SEQUENCE</scope>
</reference>
<evidence type="ECO:0000259" key="1">
    <source>
        <dbReference type="PROSITE" id="PS50053"/>
    </source>
</evidence>
<sequence>MDSTEATESPRTDRDEQPALTVVVCLLSGEQLAEFVLPRCSTVHDVKMRLRDKEGIPIRKQQLVNGCDILPETVCLAELCSTDFLEVRLVRKEAINFHWQATSMNADRISSPEWCLDSSEAVSSRRCALSLHYYPAGFESKMHKAGHFSIMVQRPKNSILRARVHIAGVMRERLFTSAHGCFEGWINFASREVLPNCETQQLCLEGEEMGSLHGRLEPDVPEEISCPKARLHKASDWSSRRLEVQCFGVVRHASRADTIGATWKGRAWVQSSDFEKHPLDPPLSDSGRAEATDVAERIAKFVESKPGSQIQVVVTSPYLRCVETAAAICSTLGNRTRLMVDLGLGEVYGPEIFGEEPGRIIRSSCEVEEHLKGLSPSSPVPVSTVGVWPNWPETLAMARRRFAERLLVYISRGAKARRNFLLVSHADCVASCLALMPHGRVVESVDYGASMLAWRTPLPALLTSPRTAKRIPEPSCLRRSPSGQRAWWGEDGAESCEAATWHRSDPEELLSLCRTAWQIETSNVTLGHQWCGQDHAINCARAALRNSDASVQEVDHLLGLLSSELLKHSPESPKLRRKDSRLSCMSYETHLFGCSEKSLLEIDSIRESNRPVLHCSIIPSPICEGSHVSWDLRDALGRMPYAMGVPFVEEARVQSHESSAVHLRLTFFPGGHTAAPKNHVSLWVFPLQGLEDRSYVCSVDGSRSQRASGEAVLHFPRIEVFGEITLSICPLSISISKEKAADEE</sequence>
<evidence type="ECO:0000313" key="2">
    <source>
        <dbReference type="EMBL" id="CAI3991805.1"/>
    </source>
</evidence>
<keyword evidence="4" id="KW-1185">Reference proteome</keyword>
<dbReference type="InterPro" id="IPR029033">
    <property type="entry name" value="His_PPase_superfam"/>
</dbReference>
<accession>A0A9P1FYX9</accession>
<dbReference type="EMBL" id="CAMXCT010001635">
    <property type="protein sequence ID" value="CAI3991805.1"/>
    <property type="molecule type" value="Genomic_DNA"/>
</dbReference>
<dbReference type="SUPFAM" id="SSF53254">
    <property type="entry name" value="Phosphoglycerate mutase-like"/>
    <property type="match status" value="1"/>
</dbReference>
<dbReference type="Gene3D" id="3.40.50.1240">
    <property type="entry name" value="Phosphoglycerate mutase-like"/>
    <property type="match status" value="1"/>
</dbReference>
<reference evidence="3 4" key="2">
    <citation type="submission" date="2024-05" db="EMBL/GenBank/DDBJ databases">
        <authorList>
            <person name="Chen Y."/>
            <person name="Shah S."/>
            <person name="Dougan E. K."/>
            <person name="Thang M."/>
            <person name="Chan C."/>
        </authorList>
    </citation>
    <scope>NUCLEOTIDE SEQUENCE [LARGE SCALE GENOMIC DNA]</scope>
</reference>
<dbReference type="EMBL" id="CAMXCT020001635">
    <property type="protein sequence ID" value="CAL1145180.1"/>
    <property type="molecule type" value="Genomic_DNA"/>
</dbReference>
<gene>
    <name evidence="2" type="ORF">C1SCF055_LOCUS18679</name>
</gene>
<protein>
    <submittedName>
        <fullName evidence="3">E3 ubiquitin-protein ligase HERC1</fullName>
    </submittedName>
</protein>
<dbReference type="CDD" id="cd07067">
    <property type="entry name" value="HP_PGM_like"/>
    <property type="match status" value="1"/>
</dbReference>
<dbReference type="CDD" id="cd17039">
    <property type="entry name" value="Ubl_ubiquitin_like"/>
    <property type="match status" value="1"/>
</dbReference>
<proteinExistence type="predicted"/>
<dbReference type="PANTHER" id="PTHR16469">
    <property type="entry name" value="UBIQUITIN-ASSOCIATED AND SH3 DOMAIN-CONTAINING BA-RELATED"/>
    <property type="match status" value="1"/>
</dbReference>
<dbReference type="InterPro" id="IPR013078">
    <property type="entry name" value="His_Pase_superF_clade-1"/>
</dbReference>
<dbReference type="SMART" id="SM00855">
    <property type="entry name" value="PGAM"/>
    <property type="match status" value="1"/>
</dbReference>
<dbReference type="PANTHER" id="PTHR16469:SF27">
    <property type="entry name" value="UBIQUITIN-ASSOCIATED AND SH3 DOMAIN-CONTAINING BA-RELATED"/>
    <property type="match status" value="1"/>
</dbReference>
<dbReference type="EMBL" id="CAMXCT030001635">
    <property type="protein sequence ID" value="CAL4779117.1"/>
    <property type="molecule type" value="Genomic_DNA"/>
</dbReference>
<evidence type="ECO:0000313" key="4">
    <source>
        <dbReference type="Proteomes" id="UP001152797"/>
    </source>
</evidence>
<dbReference type="PROSITE" id="PS50053">
    <property type="entry name" value="UBIQUITIN_2"/>
    <property type="match status" value="1"/>
</dbReference>
<dbReference type="SUPFAM" id="SSF54236">
    <property type="entry name" value="Ubiquitin-like"/>
    <property type="match status" value="1"/>
</dbReference>
<dbReference type="OrthoDB" id="445843at2759"/>
<dbReference type="InterPro" id="IPR000626">
    <property type="entry name" value="Ubiquitin-like_dom"/>
</dbReference>
<dbReference type="AlphaFoldDB" id="A0A9P1FYX9"/>
<dbReference type="InterPro" id="IPR051710">
    <property type="entry name" value="Phosphatase_SH3-domain"/>
</dbReference>
<evidence type="ECO:0000313" key="3">
    <source>
        <dbReference type="EMBL" id="CAL4779117.1"/>
    </source>
</evidence>
<organism evidence="2">
    <name type="scientific">Cladocopium goreaui</name>
    <dbReference type="NCBI Taxonomy" id="2562237"/>
    <lineage>
        <taxon>Eukaryota</taxon>
        <taxon>Sar</taxon>
        <taxon>Alveolata</taxon>
        <taxon>Dinophyceae</taxon>
        <taxon>Suessiales</taxon>
        <taxon>Symbiodiniaceae</taxon>
        <taxon>Cladocopium</taxon>
    </lineage>
</organism>
<dbReference type="Gene3D" id="3.10.20.90">
    <property type="entry name" value="Phosphatidylinositol 3-kinase Catalytic Subunit, Chain A, domain 1"/>
    <property type="match status" value="1"/>
</dbReference>
<dbReference type="InterPro" id="IPR029071">
    <property type="entry name" value="Ubiquitin-like_domsf"/>
</dbReference>
<name>A0A9P1FYX9_9DINO</name>
<dbReference type="Proteomes" id="UP001152797">
    <property type="component" value="Unassembled WGS sequence"/>
</dbReference>
<comment type="caution">
    <text evidence="2">The sequence shown here is derived from an EMBL/GenBank/DDBJ whole genome shotgun (WGS) entry which is preliminary data.</text>
</comment>
<dbReference type="Pfam" id="PF00300">
    <property type="entry name" value="His_Phos_1"/>
    <property type="match status" value="1"/>
</dbReference>